<keyword evidence="4" id="KW-0808">Transferase</keyword>
<feature type="transmembrane region" description="Helical" evidence="8">
    <location>
        <begin position="294"/>
        <end position="314"/>
    </location>
</feature>
<dbReference type="AlphaFoldDB" id="A0A328NX36"/>
<evidence type="ECO:0000256" key="1">
    <source>
        <dbReference type="ARBA" id="ARBA00004651"/>
    </source>
</evidence>
<dbReference type="PANTHER" id="PTHR33908">
    <property type="entry name" value="MANNOSYLTRANSFERASE YKCB-RELATED"/>
    <property type="match status" value="1"/>
</dbReference>
<proteinExistence type="predicted"/>
<name>A0A328NX36_9GAMM</name>
<dbReference type="Proteomes" id="UP000248926">
    <property type="component" value="Unassembled WGS sequence"/>
</dbReference>
<sequence>MDDMDFRFRRDGQLQIPPALWLLALLPLLVVLPPVPIDETRYLSIAWEMRQTGSWITLHLNGTPYFDKPPLLFWLLNLAWSVLGVSLWSSRALVALCGLGCVALCQRLEKRLSPADNGQAPWMLLGMIFLVLFSGVVMFDVLLCLCVLLGFVAIADYVSEGRPAALWLLFAASALGLLAKGPVMLLHLAGPIILAPWWSAQGQRASWRRVLAMLLTAVLGALPVLGWAWAAVHHLSAADANNLLLRQTAGRVVQSFAHNRPVWWYLPWVPVLLLPWPVLLRWRRLPNAMRGARLSRAARFGACACVPALLAFCVVSGKQLHYLLPLMPGTAILLGAWLRSEPGLLDIRRMGIMIALVAGVLAWAMFGPEPIGRGILQRHTVVWLYLLAAGLLLAVIVFLVTSRGLRAEQRASLAALLLAMALLPLVRLQALGALDAREVARRVVELQAQGVPVARIPNDPGVITFLAQLPAPLPEATQPSAWAKAHPDGILLAYAGRGSAPEGTQNAVRLANGWVGLMPSPVVEANAALLDRLAPPPAE</sequence>
<keyword evidence="3" id="KW-0328">Glycosyltransferase</keyword>
<keyword evidence="7 8" id="KW-0472">Membrane</keyword>
<feature type="transmembrane region" description="Helical" evidence="8">
    <location>
        <begin position="380"/>
        <end position="401"/>
    </location>
</feature>
<evidence type="ECO:0000256" key="4">
    <source>
        <dbReference type="ARBA" id="ARBA00022679"/>
    </source>
</evidence>
<feature type="transmembrane region" description="Helical" evidence="8">
    <location>
        <begin position="262"/>
        <end position="282"/>
    </location>
</feature>
<protein>
    <recommendedName>
        <fullName evidence="9">Glycosyltransferase RgtA/B/C/D-like domain-containing protein</fullName>
    </recommendedName>
</protein>
<accession>A0A328NX36</accession>
<dbReference type="Pfam" id="PF13231">
    <property type="entry name" value="PMT_2"/>
    <property type="match status" value="1"/>
</dbReference>
<dbReference type="GO" id="GO:0016763">
    <property type="term" value="F:pentosyltransferase activity"/>
    <property type="evidence" value="ECO:0007669"/>
    <property type="project" value="TreeGrafter"/>
</dbReference>
<evidence type="ECO:0000313" key="11">
    <source>
        <dbReference type="Proteomes" id="UP000248926"/>
    </source>
</evidence>
<evidence type="ECO:0000256" key="3">
    <source>
        <dbReference type="ARBA" id="ARBA00022676"/>
    </source>
</evidence>
<evidence type="ECO:0000313" key="10">
    <source>
        <dbReference type="EMBL" id="RAO74840.1"/>
    </source>
</evidence>
<dbReference type="InterPro" id="IPR050297">
    <property type="entry name" value="LipidA_mod_glycosyltrf_83"/>
</dbReference>
<dbReference type="GO" id="GO:0009103">
    <property type="term" value="P:lipopolysaccharide biosynthetic process"/>
    <property type="evidence" value="ECO:0007669"/>
    <property type="project" value="UniProtKB-ARBA"/>
</dbReference>
<comment type="subcellular location">
    <subcellularLocation>
        <location evidence="1">Cell membrane</location>
        <topology evidence="1">Multi-pass membrane protein</topology>
    </subcellularLocation>
</comment>
<feature type="transmembrane region" description="Helical" evidence="8">
    <location>
        <begin position="71"/>
        <end position="104"/>
    </location>
</feature>
<feature type="transmembrane region" description="Helical" evidence="8">
    <location>
        <begin position="20"/>
        <end position="37"/>
    </location>
</feature>
<dbReference type="PANTHER" id="PTHR33908:SF11">
    <property type="entry name" value="MEMBRANE PROTEIN"/>
    <property type="match status" value="1"/>
</dbReference>
<feature type="transmembrane region" description="Helical" evidence="8">
    <location>
        <begin position="210"/>
        <end position="230"/>
    </location>
</feature>
<keyword evidence="11" id="KW-1185">Reference proteome</keyword>
<dbReference type="OrthoDB" id="9775035at2"/>
<dbReference type="EMBL" id="NFZS01000005">
    <property type="protein sequence ID" value="RAO74840.1"/>
    <property type="molecule type" value="Genomic_DNA"/>
</dbReference>
<evidence type="ECO:0000259" key="9">
    <source>
        <dbReference type="Pfam" id="PF13231"/>
    </source>
</evidence>
<reference evidence="10 11" key="1">
    <citation type="journal article" date="2018" name="Genet. Mol. Biol.">
        <title>The genome sequence of Dyella jiangningensis FCAV SCS01 from a lignocellulose-decomposing microbial consortium metagenome reveals potential for biotechnological applications.</title>
        <authorList>
            <person name="Desiderato J.G."/>
            <person name="Alvarenga D.O."/>
            <person name="Constancio M.T.L."/>
            <person name="Alves L.M.C."/>
            <person name="Varani A.M."/>
        </authorList>
    </citation>
    <scope>NUCLEOTIDE SEQUENCE [LARGE SCALE GENOMIC DNA]</scope>
    <source>
        <strain evidence="10 11">FCAV SCS01</strain>
    </source>
</reference>
<feature type="transmembrane region" description="Helical" evidence="8">
    <location>
        <begin position="124"/>
        <end position="154"/>
    </location>
</feature>
<keyword evidence="6 8" id="KW-1133">Transmembrane helix</keyword>
<evidence type="ECO:0000256" key="8">
    <source>
        <dbReference type="SAM" id="Phobius"/>
    </source>
</evidence>
<feature type="transmembrane region" description="Helical" evidence="8">
    <location>
        <begin position="413"/>
        <end position="434"/>
    </location>
</feature>
<evidence type="ECO:0000256" key="2">
    <source>
        <dbReference type="ARBA" id="ARBA00022475"/>
    </source>
</evidence>
<evidence type="ECO:0000256" key="6">
    <source>
        <dbReference type="ARBA" id="ARBA00022989"/>
    </source>
</evidence>
<evidence type="ECO:0000256" key="7">
    <source>
        <dbReference type="ARBA" id="ARBA00023136"/>
    </source>
</evidence>
<gene>
    <name evidence="10" type="ORF">CA260_18715</name>
</gene>
<feature type="transmembrane region" description="Helical" evidence="8">
    <location>
        <begin position="166"/>
        <end position="198"/>
    </location>
</feature>
<organism evidence="10 11">
    <name type="scientific">Dyella jiangningensis</name>
    <dbReference type="NCBI Taxonomy" id="1379159"/>
    <lineage>
        <taxon>Bacteria</taxon>
        <taxon>Pseudomonadati</taxon>
        <taxon>Pseudomonadota</taxon>
        <taxon>Gammaproteobacteria</taxon>
        <taxon>Lysobacterales</taxon>
        <taxon>Rhodanobacteraceae</taxon>
        <taxon>Dyella</taxon>
    </lineage>
</organism>
<evidence type="ECO:0000256" key="5">
    <source>
        <dbReference type="ARBA" id="ARBA00022692"/>
    </source>
</evidence>
<feature type="transmembrane region" description="Helical" evidence="8">
    <location>
        <begin position="350"/>
        <end position="368"/>
    </location>
</feature>
<dbReference type="GO" id="GO:0005886">
    <property type="term" value="C:plasma membrane"/>
    <property type="evidence" value="ECO:0007669"/>
    <property type="project" value="UniProtKB-SubCell"/>
</dbReference>
<comment type="caution">
    <text evidence="10">The sequence shown here is derived from an EMBL/GenBank/DDBJ whole genome shotgun (WGS) entry which is preliminary data.</text>
</comment>
<feature type="domain" description="Glycosyltransferase RgtA/B/C/D-like" evidence="9">
    <location>
        <begin position="67"/>
        <end position="227"/>
    </location>
</feature>
<keyword evidence="5 8" id="KW-0812">Transmembrane</keyword>
<keyword evidence="2" id="KW-1003">Cell membrane</keyword>
<dbReference type="InterPro" id="IPR038731">
    <property type="entry name" value="RgtA/B/C-like"/>
</dbReference>